<evidence type="ECO:0000313" key="16">
    <source>
        <dbReference type="Proteomes" id="UP000070442"/>
    </source>
</evidence>
<dbReference type="GO" id="GO:0008649">
    <property type="term" value="F:rRNA methyltransferase activity"/>
    <property type="evidence" value="ECO:0007669"/>
    <property type="project" value="InterPro"/>
</dbReference>
<protein>
    <recommendedName>
        <fullName evidence="3">16S rRNA (cytosine(967)-C(5))-methyltransferase</fullName>
        <ecNumber evidence="3">2.1.1.176</ecNumber>
    </recommendedName>
    <alternativeName>
        <fullName evidence="10">16S rRNA m5C967 methyltransferase</fullName>
    </alternativeName>
    <alternativeName>
        <fullName evidence="11">rRNA (cytosine-C(5)-)-methyltransferase RsmB</fullName>
    </alternativeName>
</protein>
<dbReference type="PANTHER" id="PTHR22807">
    <property type="entry name" value="NOP2 YEAST -RELATED NOL1/NOP2/FMU SUN DOMAIN-CONTAINING"/>
    <property type="match status" value="1"/>
</dbReference>
<keyword evidence="8 13" id="KW-0949">S-adenosyl-L-methionine</keyword>
<dbReference type="InterPro" id="IPR023267">
    <property type="entry name" value="RCMT"/>
</dbReference>
<evidence type="ECO:0000256" key="12">
    <source>
        <dbReference type="ARBA" id="ARBA00047283"/>
    </source>
</evidence>
<dbReference type="InterPro" id="IPR004573">
    <property type="entry name" value="rRNA_ssu_MeTfrase_B"/>
</dbReference>
<dbReference type="EC" id="2.1.1.176" evidence="3"/>
<evidence type="ECO:0000256" key="3">
    <source>
        <dbReference type="ARBA" id="ARBA00012140"/>
    </source>
</evidence>
<accession>A0A134ABM4</accession>
<dbReference type="SUPFAM" id="SSF53335">
    <property type="entry name" value="S-adenosyl-L-methionine-dependent methyltransferases"/>
    <property type="match status" value="1"/>
</dbReference>
<comment type="similarity">
    <text evidence="13">Belongs to the class I-like SAM-binding methyltransferase superfamily. RsmB/NOP family.</text>
</comment>
<comment type="catalytic activity">
    <reaction evidence="12">
        <text>cytidine(967) in 16S rRNA + S-adenosyl-L-methionine = 5-methylcytidine(967) in 16S rRNA + S-adenosyl-L-homocysteine + H(+)</text>
        <dbReference type="Rhea" id="RHEA:42748"/>
        <dbReference type="Rhea" id="RHEA-COMP:10219"/>
        <dbReference type="Rhea" id="RHEA-COMP:10220"/>
        <dbReference type="ChEBI" id="CHEBI:15378"/>
        <dbReference type="ChEBI" id="CHEBI:57856"/>
        <dbReference type="ChEBI" id="CHEBI:59789"/>
        <dbReference type="ChEBI" id="CHEBI:74483"/>
        <dbReference type="ChEBI" id="CHEBI:82748"/>
        <dbReference type="EC" id="2.1.1.176"/>
    </reaction>
</comment>
<evidence type="ECO:0000313" key="15">
    <source>
        <dbReference type="EMBL" id="KXB65111.1"/>
    </source>
</evidence>
<feature type="active site" description="Nucleophile" evidence="13">
    <location>
        <position position="368"/>
    </location>
</feature>
<reference evidence="16" key="1">
    <citation type="submission" date="2016-01" db="EMBL/GenBank/DDBJ databases">
        <authorList>
            <person name="Mitreva M."/>
            <person name="Pepin K.H."/>
            <person name="Mihindukulasuriya K.A."/>
            <person name="Fulton R."/>
            <person name="Fronick C."/>
            <person name="O'Laughlin M."/>
            <person name="Miner T."/>
            <person name="Herter B."/>
            <person name="Rosa B.A."/>
            <person name="Cordes M."/>
            <person name="Tomlinson C."/>
            <person name="Wollam A."/>
            <person name="Palsikar V.B."/>
            <person name="Mardis E.R."/>
            <person name="Wilson R.K."/>
        </authorList>
    </citation>
    <scope>NUCLEOTIDE SEQUENCE [LARGE SCALE GENOMIC DNA]</scope>
    <source>
        <strain evidence="16">DNF00729</strain>
    </source>
</reference>
<evidence type="ECO:0000256" key="7">
    <source>
        <dbReference type="ARBA" id="ARBA00022679"/>
    </source>
</evidence>
<dbReference type="Proteomes" id="UP000070442">
    <property type="component" value="Unassembled WGS sequence"/>
</dbReference>
<keyword evidence="4" id="KW-0963">Cytoplasm</keyword>
<dbReference type="STRING" id="755172.HMPREF1863_01619"/>
<dbReference type="GO" id="GO:0005737">
    <property type="term" value="C:cytoplasm"/>
    <property type="evidence" value="ECO:0007669"/>
    <property type="project" value="UniProtKB-SubCell"/>
</dbReference>
<evidence type="ECO:0000256" key="11">
    <source>
        <dbReference type="ARBA" id="ARBA00031088"/>
    </source>
</evidence>
<dbReference type="Gene3D" id="3.40.50.150">
    <property type="entry name" value="Vaccinia Virus protein VP39"/>
    <property type="match status" value="1"/>
</dbReference>
<dbReference type="GO" id="GO:0006355">
    <property type="term" value="P:regulation of DNA-templated transcription"/>
    <property type="evidence" value="ECO:0007669"/>
    <property type="project" value="InterPro"/>
</dbReference>
<feature type="binding site" evidence="13">
    <location>
        <begin position="251"/>
        <end position="257"/>
    </location>
    <ligand>
        <name>S-adenosyl-L-methionine</name>
        <dbReference type="ChEBI" id="CHEBI:59789"/>
    </ligand>
</feature>
<evidence type="ECO:0000256" key="10">
    <source>
        <dbReference type="ARBA" id="ARBA00030399"/>
    </source>
</evidence>
<evidence type="ECO:0000256" key="1">
    <source>
        <dbReference type="ARBA" id="ARBA00002724"/>
    </source>
</evidence>
<dbReference type="EMBL" id="LSDG01000045">
    <property type="protein sequence ID" value="KXB65111.1"/>
    <property type="molecule type" value="Genomic_DNA"/>
</dbReference>
<dbReference type="AlphaFoldDB" id="A0A134ABM4"/>
<organism evidence="15 16">
    <name type="scientific">Aedoeadaptatus coxii</name>
    <dbReference type="NCBI Taxonomy" id="755172"/>
    <lineage>
        <taxon>Bacteria</taxon>
        <taxon>Bacillati</taxon>
        <taxon>Bacillota</taxon>
        <taxon>Tissierellia</taxon>
        <taxon>Tissierellales</taxon>
        <taxon>Peptoniphilaceae</taxon>
        <taxon>Aedoeadaptatus</taxon>
    </lineage>
</organism>
<gene>
    <name evidence="15" type="ORF">HMPREF1863_01619</name>
</gene>
<proteinExistence type="inferred from homology"/>
<feature type="domain" description="SAM-dependent MTase RsmB/NOP-type" evidence="14">
    <location>
        <begin position="161"/>
        <end position="416"/>
    </location>
</feature>
<keyword evidence="16" id="KW-1185">Reference proteome</keyword>
<feature type="binding site" evidence="13">
    <location>
        <position position="315"/>
    </location>
    <ligand>
        <name>S-adenosyl-L-methionine</name>
        <dbReference type="ChEBI" id="CHEBI:59789"/>
    </ligand>
</feature>
<dbReference type="InterPro" id="IPR049560">
    <property type="entry name" value="MeTrfase_RsmB-F_NOP2_cat"/>
</dbReference>
<evidence type="ECO:0000256" key="8">
    <source>
        <dbReference type="ARBA" id="ARBA00022691"/>
    </source>
</evidence>
<dbReference type="PATRIC" id="fig|755172.3.peg.1581"/>
<dbReference type="PANTHER" id="PTHR22807:SF53">
    <property type="entry name" value="RIBOSOMAL RNA SMALL SUBUNIT METHYLTRANSFERASE B-RELATED"/>
    <property type="match status" value="1"/>
</dbReference>
<comment type="caution">
    <text evidence="15">The sequence shown here is derived from an EMBL/GenBank/DDBJ whole genome shotgun (WGS) entry which is preliminary data.</text>
</comment>
<evidence type="ECO:0000256" key="5">
    <source>
        <dbReference type="ARBA" id="ARBA00022552"/>
    </source>
</evidence>
<dbReference type="CDD" id="cd02440">
    <property type="entry name" value="AdoMet_MTases"/>
    <property type="match status" value="1"/>
</dbReference>
<dbReference type="InterPro" id="IPR029063">
    <property type="entry name" value="SAM-dependent_MTases_sf"/>
</dbReference>
<dbReference type="NCBIfam" id="TIGR00563">
    <property type="entry name" value="rsmB"/>
    <property type="match status" value="1"/>
</dbReference>
<keyword evidence="5" id="KW-0698">rRNA processing</keyword>
<comment type="caution">
    <text evidence="13">Lacks conserved residue(s) required for the propagation of feature annotation.</text>
</comment>
<dbReference type="PRINTS" id="PR02008">
    <property type="entry name" value="RCMTFAMILY"/>
</dbReference>
<dbReference type="Pfam" id="PF01029">
    <property type="entry name" value="NusB"/>
    <property type="match status" value="1"/>
</dbReference>
<evidence type="ECO:0000256" key="9">
    <source>
        <dbReference type="ARBA" id="ARBA00022884"/>
    </source>
</evidence>
<dbReference type="InterPro" id="IPR006027">
    <property type="entry name" value="NusB_RsmB_TIM44"/>
</dbReference>
<comment type="subcellular location">
    <subcellularLocation>
        <location evidence="2">Cytoplasm</location>
    </subcellularLocation>
</comment>
<keyword evidence="7 13" id="KW-0808">Transferase</keyword>
<comment type="function">
    <text evidence="1">Specifically methylates the cytosine at position 967 (m5C967) of 16S rRNA.</text>
</comment>
<dbReference type="Gene3D" id="3.30.70.1170">
    <property type="entry name" value="Sun protein, domain 3"/>
    <property type="match status" value="1"/>
</dbReference>
<dbReference type="SUPFAM" id="SSF48013">
    <property type="entry name" value="NusB-like"/>
    <property type="match status" value="1"/>
</dbReference>
<evidence type="ECO:0000256" key="13">
    <source>
        <dbReference type="PROSITE-ProRule" id="PRU01023"/>
    </source>
</evidence>
<name>A0A134ABM4_9FIRM</name>
<dbReference type="GO" id="GO:0003723">
    <property type="term" value="F:RNA binding"/>
    <property type="evidence" value="ECO:0007669"/>
    <property type="project" value="UniProtKB-UniRule"/>
</dbReference>
<dbReference type="Pfam" id="PF01189">
    <property type="entry name" value="Methyltr_RsmB-F"/>
    <property type="match status" value="1"/>
</dbReference>
<dbReference type="NCBIfam" id="NF011494">
    <property type="entry name" value="PRK14902.1"/>
    <property type="match status" value="1"/>
</dbReference>
<keyword evidence="9 13" id="KW-0694">RNA-binding</keyword>
<dbReference type="PROSITE" id="PS51686">
    <property type="entry name" value="SAM_MT_RSMB_NOP"/>
    <property type="match status" value="1"/>
</dbReference>
<dbReference type="Gene3D" id="1.10.940.10">
    <property type="entry name" value="NusB-like"/>
    <property type="match status" value="1"/>
</dbReference>
<evidence type="ECO:0000256" key="2">
    <source>
        <dbReference type="ARBA" id="ARBA00004496"/>
    </source>
</evidence>
<evidence type="ECO:0000256" key="6">
    <source>
        <dbReference type="ARBA" id="ARBA00022603"/>
    </source>
</evidence>
<dbReference type="OrthoDB" id="9810297at2"/>
<dbReference type="InterPro" id="IPR001678">
    <property type="entry name" value="MeTrfase_RsmB-F_NOP2_dom"/>
</dbReference>
<dbReference type="InterPro" id="IPR035926">
    <property type="entry name" value="NusB-like_sf"/>
</dbReference>
<keyword evidence="6 13" id="KW-0489">Methyltransferase</keyword>
<feature type="binding site" evidence="13">
    <location>
        <position position="272"/>
    </location>
    <ligand>
        <name>S-adenosyl-L-methionine</name>
        <dbReference type="ChEBI" id="CHEBI:59789"/>
    </ligand>
</feature>
<dbReference type="RefSeq" id="WP_068369427.1">
    <property type="nucleotide sequence ID" value="NZ_KQ960182.1"/>
</dbReference>
<evidence type="ECO:0000259" key="14">
    <source>
        <dbReference type="PROSITE" id="PS51686"/>
    </source>
</evidence>
<sequence length="427" mass="48137">MKNPRFTALKTLQKVAHGEFIQDAFDRKGLNPKDERLAETIINGTVQHELFLDYVIDQFVSNTDKLQANLRILLRMSIYQIRFLDRVPNRAIVDESVKIAKKIANQGAGGLVNGVLRSIIREGDDAFKIKTDDDITYLSLRYSFSEEWVKYFKTLLGNDAEKFLASTFNPAPITIRPIHTNKQELQISLEEEGFELSDAEVGETALNVENPQGLFDSKAFHNGHFYVQDGASQEVVSLFTRDVKAEALDLCAAPGGKSFQMAEIFHHVLSCDSNGERLKLMDENIKRLGYENITTQVRNAKTPLPKKTYDRILVDAPCSGLGLLRRKPEIKHRVTLDDVLRLALTQRLILENAYHALATGGELVYSTCTVTVEENEGVLASFLKDHPECTLRSKGIRYWPHQKNCDGFSMAVIVRKDDYALDGNDAQ</sequence>
<evidence type="ECO:0000256" key="4">
    <source>
        <dbReference type="ARBA" id="ARBA00022490"/>
    </source>
</evidence>